<keyword evidence="1" id="KW-0472">Membrane</keyword>
<dbReference type="PANTHER" id="PTHR38224:SF1">
    <property type="entry name" value="PHLOEM SPECIFIC PROTEIN"/>
    <property type="match status" value="1"/>
</dbReference>
<keyword evidence="1" id="KW-1133">Transmembrane helix</keyword>
<reference evidence="2" key="1">
    <citation type="submission" date="2020-09" db="EMBL/GenBank/DDBJ databases">
        <title>Genome-Enabled Discovery of Anthraquinone Biosynthesis in Senna tora.</title>
        <authorList>
            <person name="Kang S.-H."/>
            <person name="Pandey R.P."/>
            <person name="Lee C.-M."/>
            <person name="Sim J.-S."/>
            <person name="Jeong J.-T."/>
            <person name="Choi B.-S."/>
            <person name="Jung M."/>
            <person name="Ginzburg D."/>
            <person name="Zhao K."/>
            <person name="Won S.Y."/>
            <person name="Oh T.-J."/>
            <person name="Yu Y."/>
            <person name="Kim N.-H."/>
            <person name="Lee O.R."/>
            <person name="Lee T.-H."/>
            <person name="Bashyal P."/>
            <person name="Kim T.-S."/>
            <person name="Lee W.-H."/>
            <person name="Kawkins C."/>
            <person name="Kim C.-K."/>
            <person name="Kim J.S."/>
            <person name="Ahn B.O."/>
            <person name="Rhee S.Y."/>
            <person name="Sohng J.K."/>
        </authorList>
    </citation>
    <scope>NUCLEOTIDE SEQUENCE</scope>
    <source>
        <tissue evidence="2">Leaf</tissue>
    </source>
</reference>
<proteinExistence type="predicted"/>
<organism evidence="2 3">
    <name type="scientific">Senna tora</name>
    <dbReference type="NCBI Taxonomy" id="362788"/>
    <lineage>
        <taxon>Eukaryota</taxon>
        <taxon>Viridiplantae</taxon>
        <taxon>Streptophyta</taxon>
        <taxon>Embryophyta</taxon>
        <taxon>Tracheophyta</taxon>
        <taxon>Spermatophyta</taxon>
        <taxon>Magnoliopsida</taxon>
        <taxon>eudicotyledons</taxon>
        <taxon>Gunneridae</taxon>
        <taxon>Pentapetalae</taxon>
        <taxon>rosids</taxon>
        <taxon>fabids</taxon>
        <taxon>Fabales</taxon>
        <taxon>Fabaceae</taxon>
        <taxon>Caesalpinioideae</taxon>
        <taxon>Cassia clade</taxon>
        <taxon>Senna</taxon>
    </lineage>
</organism>
<dbReference type="EMBL" id="JAAIUW010000003">
    <property type="protein sequence ID" value="KAF7838275.1"/>
    <property type="molecule type" value="Genomic_DNA"/>
</dbReference>
<protein>
    <submittedName>
        <fullName evidence="2">Phloem specific protein</fullName>
    </submittedName>
</protein>
<comment type="caution">
    <text evidence="2">The sequence shown here is derived from an EMBL/GenBank/DDBJ whole genome shotgun (WGS) entry which is preliminary data.</text>
</comment>
<dbReference type="AlphaFoldDB" id="A0A835CF09"/>
<dbReference type="PANTHER" id="PTHR38224">
    <property type="entry name" value="PHLOEM SPECIFIC PROTEIN"/>
    <property type="match status" value="1"/>
</dbReference>
<feature type="transmembrane region" description="Helical" evidence="1">
    <location>
        <begin position="171"/>
        <end position="194"/>
    </location>
</feature>
<dbReference type="OrthoDB" id="1246837at2759"/>
<gene>
    <name evidence="2" type="ORF">G2W53_006757</name>
</gene>
<name>A0A835CF09_9FABA</name>
<evidence type="ECO:0000313" key="2">
    <source>
        <dbReference type="EMBL" id="KAF7838275.1"/>
    </source>
</evidence>
<dbReference type="Proteomes" id="UP000634136">
    <property type="component" value="Unassembled WGS sequence"/>
</dbReference>
<accession>A0A835CF09</accession>
<sequence length="324" mass="36972">MNLLAFKRRSHLGASFEDGGESELIGLYRVVVAHLLEQKNGVVRGVVVGEGSDDDIVSGRIGSMGCAENGKRVVYSVGKNDCGGFEEVFGEGRVGDKTGFDEVGMDLIEVPACLASLKDDGFRVFRELGDGSYCSYGFGGKHTQCRRRCHYVFGSCCENYPTQSQRAIRRVLLVTSIFASLCLHLHLHLLHFFFLCLCVSHTTKTKPRMWNSRDYHSHIRRVHRSPSVLSDVPHYPSAHLAFNKKVEVLENDDQGPYYNHHRHHQPEERERVEVVETTTEVDRYVPGGEEVVYRENVEVESDQYYNRRNRGGFELQKWKTFRHD</sequence>
<evidence type="ECO:0000313" key="3">
    <source>
        <dbReference type="Proteomes" id="UP000634136"/>
    </source>
</evidence>
<keyword evidence="3" id="KW-1185">Reference proteome</keyword>
<keyword evidence="1" id="KW-0812">Transmembrane</keyword>
<evidence type="ECO:0000256" key="1">
    <source>
        <dbReference type="SAM" id="Phobius"/>
    </source>
</evidence>